<evidence type="ECO:0000256" key="1">
    <source>
        <dbReference type="SAM" id="MobiDB-lite"/>
    </source>
</evidence>
<feature type="compositionally biased region" description="Basic residues" evidence="1">
    <location>
        <begin position="58"/>
        <end position="69"/>
    </location>
</feature>
<dbReference type="Proteomes" id="UP000024635">
    <property type="component" value="Unassembled WGS sequence"/>
</dbReference>
<comment type="caution">
    <text evidence="2">The sequence shown here is derived from an EMBL/GenBank/DDBJ whole genome shotgun (WGS) entry which is preliminary data.</text>
</comment>
<protein>
    <submittedName>
        <fullName evidence="2">Uncharacterized protein</fullName>
    </submittedName>
</protein>
<gene>
    <name evidence="2" type="primary">Acey_s0400.g767</name>
    <name evidence="2" type="ORF">Y032_0400g767</name>
</gene>
<evidence type="ECO:0000313" key="3">
    <source>
        <dbReference type="Proteomes" id="UP000024635"/>
    </source>
</evidence>
<keyword evidence="3" id="KW-1185">Reference proteome</keyword>
<reference evidence="3" key="1">
    <citation type="journal article" date="2015" name="Nat. Genet.">
        <title>The genome and transcriptome of the zoonotic hookworm Ancylostoma ceylanicum identify infection-specific gene families.</title>
        <authorList>
            <person name="Schwarz E.M."/>
            <person name="Hu Y."/>
            <person name="Antoshechkin I."/>
            <person name="Miller M.M."/>
            <person name="Sternberg P.W."/>
            <person name="Aroian R.V."/>
        </authorList>
    </citation>
    <scope>NUCLEOTIDE SEQUENCE</scope>
    <source>
        <strain evidence="3">HY135</strain>
    </source>
</reference>
<accession>A0A016RRP0</accession>
<sequence>MRGASHVTELINADHLKPHSEFCRRESRPRYIIPCCYAERARPASGDKECPVLFLPRARQKSPRVRRQPRAAAPHLRPGDS</sequence>
<dbReference type="AlphaFoldDB" id="A0A016RRP0"/>
<feature type="region of interest" description="Disordered" evidence="1">
    <location>
        <begin position="58"/>
        <end position="81"/>
    </location>
</feature>
<organism evidence="2 3">
    <name type="scientific">Ancylostoma ceylanicum</name>
    <dbReference type="NCBI Taxonomy" id="53326"/>
    <lineage>
        <taxon>Eukaryota</taxon>
        <taxon>Metazoa</taxon>
        <taxon>Ecdysozoa</taxon>
        <taxon>Nematoda</taxon>
        <taxon>Chromadorea</taxon>
        <taxon>Rhabditida</taxon>
        <taxon>Rhabditina</taxon>
        <taxon>Rhabditomorpha</taxon>
        <taxon>Strongyloidea</taxon>
        <taxon>Ancylostomatidae</taxon>
        <taxon>Ancylostomatinae</taxon>
        <taxon>Ancylostoma</taxon>
    </lineage>
</organism>
<dbReference type="EMBL" id="JARK01001736">
    <property type="protein sequence ID" value="EYB80797.1"/>
    <property type="molecule type" value="Genomic_DNA"/>
</dbReference>
<evidence type="ECO:0000313" key="2">
    <source>
        <dbReference type="EMBL" id="EYB80797.1"/>
    </source>
</evidence>
<proteinExistence type="predicted"/>
<name>A0A016RRP0_9BILA</name>